<protein>
    <submittedName>
        <fullName evidence="1">Uncharacterized protein</fullName>
    </submittedName>
</protein>
<proteinExistence type="predicted"/>
<name>A0A2I0WMS5_9ASPA</name>
<dbReference type="InterPro" id="IPR036410">
    <property type="entry name" value="HSP_DnaJ_Cys-rich_dom_sf"/>
</dbReference>
<dbReference type="PANTHER" id="PTHR15852">
    <property type="entry name" value="PLASTID TRANSCRIPTIONALLY ACTIVE PROTEIN"/>
    <property type="match status" value="1"/>
</dbReference>
<dbReference type="SUPFAM" id="SSF57938">
    <property type="entry name" value="DnaJ/Hsp40 cysteine-rich domain"/>
    <property type="match status" value="1"/>
</dbReference>
<gene>
    <name evidence="1" type="ORF">MA16_Dca001563</name>
</gene>
<dbReference type="GO" id="GO:0009658">
    <property type="term" value="P:chloroplast organization"/>
    <property type="evidence" value="ECO:0007669"/>
    <property type="project" value="TreeGrafter"/>
</dbReference>
<keyword evidence="2" id="KW-1185">Reference proteome</keyword>
<dbReference type="EMBL" id="KZ502537">
    <property type="protein sequence ID" value="PKU76957.1"/>
    <property type="molecule type" value="Genomic_DNA"/>
</dbReference>
<reference evidence="1 2" key="2">
    <citation type="journal article" date="2017" name="Nature">
        <title>The Apostasia genome and the evolution of orchids.</title>
        <authorList>
            <person name="Zhang G.Q."/>
            <person name="Liu K.W."/>
            <person name="Li Z."/>
            <person name="Lohaus R."/>
            <person name="Hsiao Y.Y."/>
            <person name="Niu S.C."/>
            <person name="Wang J.Y."/>
            <person name="Lin Y.C."/>
            <person name="Xu Q."/>
            <person name="Chen L.J."/>
            <person name="Yoshida K."/>
            <person name="Fujiwara S."/>
            <person name="Wang Z.W."/>
            <person name="Zhang Y.Q."/>
            <person name="Mitsuda N."/>
            <person name="Wang M."/>
            <person name="Liu G.H."/>
            <person name="Pecoraro L."/>
            <person name="Huang H.X."/>
            <person name="Xiao X.J."/>
            <person name="Lin M."/>
            <person name="Wu X.Y."/>
            <person name="Wu W.L."/>
            <person name="Chen Y.Y."/>
            <person name="Chang S.B."/>
            <person name="Sakamoto S."/>
            <person name="Ohme-Takagi M."/>
            <person name="Yagi M."/>
            <person name="Zeng S.J."/>
            <person name="Shen C.Y."/>
            <person name="Yeh C.M."/>
            <person name="Luo Y.B."/>
            <person name="Tsai W.C."/>
            <person name="Van de Peer Y."/>
            <person name="Liu Z.J."/>
        </authorList>
    </citation>
    <scope>NUCLEOTIDE SEQUENCE [LARGE SCALE GENOMIC DNA]</scope>
    <source>
        <tissue evidence="1">The whole plant</tissue>
    </source>
</reference>
<dbReference type="PANTHER" id="PTHR15852:SF16">
    <property type="entry name" value="PROTEIN DISULFIDE ISOMERASE PTAC5, CHLOROPLASTIC"/>
    <property type="match status" value="1"/>
</dbReference>
<accession>A0A2I0WMS5</accession>
<evidence type="ECO:0000313" key="2">
    <source>
        <dbReference type="Proteomes" id="UP000233837"/>
    </source>
</evidence>
<sequence length="348" mass="38257">MHHVTPYSVPRLGTVRYRARYCSVLDDVDASDSPLDGILCPVSAQNNPSHFTNPHDGTNGAPIASVRKFAEIQETLIKDAGDTEIGISQHRVFLLGENRWEEPSRLQGRNKPSEASKASSSTRCLTCRGEGRLMCSECDGTGEPNIEPQMRNHSVRRPNAIQSPIKMCHITSYLVPWLGTAWYRAQYCAVLDDVDASDSPLDGILCPVSAQNNLSQFTNPHDGTNGAPIASVRKFAEIQETLIKEAGDTEIGISQHRVFLLGENRWEEPSRLKGRNKPSEGSKASSSTRCLTCRGEGRLMCSECDGSGEPNIEPQFLEWVDEGAKCPYCEGLGYIICDVCEGKNIVQN</sequence>
<dbReference type="GO" id="GO:0003756">
    <property type="term" value="F:protein disulfide isomerase activity"/>
    <property type="evidence" value="ECO:0007669"/>
    <property type="project" value="TreeGrafter"/>
</dbReference>
<dbReference type="GO" id="GO:0009507">
    <property type="term" value="C:chloroplast"/>
    <property type="evidence" value="ECO:0007669"/>
    <property type="project" value="TreeGrafter"/>
</dbReference>
<reference evidence="1 2" key="1">
    <citation type="journal article" date="2016" name="Sci. Rep.">
        <title>The Dendrobium catenatum Lindl. genome sequence provides insights into polysaccharide synthase, floral development and adaptive evolution.</title>
        <authorList>
            <person name="Zhang G.Q."/>
            <person name="Xu Q."/>
            <person name="Bian C."/>
            <person name="Tsai W.C."/>
            <person name="Yeh C.M."/>
            <person name="Liu K.W."/>
            <person name="Yoshida K."/>
            <person name="Zhang L.S."/>
            <person name="Chang S.B."/>
            <person name="Chen F."/>
            <person name="Shi Y."/>
            <person name="Su Y.Y."/>
            <person name="Zhang Y.Q."/>
            <person name="Chen L.J."/>
            <person name="Yin Y."/>
            <person name="Lin M."/>
            <person name="Huang H."/>
            <person name="Deng H."/>
            <person name="Wang Z.W."/>
            <person name="Zhu S.L."/>
            <person name="Zhao X."/>
            <person name="Deng C."/>
            <person name="Niu S.C."/>
            <person name="Huang J."/>
            <person name="Wang M."/>
            <person name="Liu G.H."/>
            <person name="Yang H.J."/>
            <person name="Xiao X.J."/>
            <person name="Hsiao Y.Y."/>
            <person name="Wu W.L."/>
            <person name="Chen Y.Y."/>
            <person name="Mitsuda N."/>
            <person name="Ohme-Takagi M."/>
            <person name="Luo Y.B."/>
            <person name="Van de Peer Y."/>
            <person name="Liu Z.J."/>
        </authorList>
    </citation>
    <scope>NUCLEOTIDE SEQUENCE [LARGE SCALE GENOMIC DNA]</scope>
    <source>
        <tissue evidence="1">The whole plant</tissue>
    </source>
</reference>
<dbReference type="AlphaFoldDB" id="A0A2I0WMS5"/>
<evidence type="ECO:0000313" key="1">
    <source>
        <dbReference type="EMBL" id="PKU76957.1"/>
    </source>
</evidence>
<organism evidence="1 2">
    <name type="scientific">Dendrobium catenatum</name>
    <dbReference type="NCBI Taxonomy" id="906689"/>
    <lineage>
        <taxon>Eukaryota</taxon>
        <taxon>Viridiplantae</taxon>
        <taxon>Streptophyta</taxon>
        <taxon>Embryophyta</taxon>
        <taxon>Tracheophyta</taxon>
        <taxon>Spermatophyta</taxon>
        <taxon>Magnoliopsida</taxon>
        <taxon>Liliopsida</taxon>
        <taxon>Asparagales</taxon>
        <taxon>Orchidaceae</taxon>
        <taxon>Epidendroideae</taxon>
        <taxon>Malaxideae</taxon>
        <taxon>Dendrobiinae</taxon>
        <taxon>Dendrobium</taxon>
    </lineage>
</organism>
<dbReference type="Proteomes" id="UP000233837">
    <property type="component" value="Unassembled WGS sequence"/>
</dbReference>
<dbReference type="Gene3D" id="2.10.230.10">
    <property type="entry name" value="Heat shock protein DnaJ, cysteine-rich domain"/>
    <property type="match status" value="1"/>
</dbReference>